<dbReference type="InterPro" id="IPR006976">
    <property type="entry name" value="VanZ-like"/>
</dbReference>
<dbReference type="RefSeq" id="WP_134749853.1">
    <property type="nucleotide sequence ID" value="NZ_MYFO02000007.1"/>
</dbReference>
<keyword evidence="1" id="KW-0472">Membrane</keyword>
<dbReference type="Proteomes" id="UP000298246">
    <property type="component" value="Unassembled WGS sequence"/>
</dbReference>
<reference evidence="3 4" key="1">
    <citation type="submission" date="2017-03" db="EMBL/GenBank/DDBJ databases">
        <title>Isolation of Levoglucosan Utilizing Bacteria.</title>
        <authorList>
            <person name="Arya A.S."/>
        </authorList>
    </citation>
    <scope>NUCLEOTIDE SEQUENCE [LARGE SCALE GENOMIC DNA]</scope>
    <source>
        <strain evidence="3 4">MEC069</strain>
    </source>
</reference>
<gene>
    <name evidence="3" type="ORF">B5M42_03710</name>
</gene>
<sequence>MGQPLPQPTGEAMQRTGRSKAARLLGLALALYTIFLLYMMFVGFHRTALSGELRYNLVPLRTIGSYVTHFSAYPLRIWLINLAGNLVVFMPYGFVLPMLLPRARRLRGLLVVFVPPLLLLETLQSALRVGSFDVDDVLLNTLGASLALAGFHLVRRRYKKA</sequence>
<accession>A0A4Y8QAR7</accession>
<dbReference type="InterPro" id="IPR053150">
    <property type="entry name" value="Teicoplanin_resist-assoc"/>
</dbReference>
<evidence type="ECO:0000256" key="1">
    <source>
        <dbReference type="SAM" id="Phobius"/>
    </source>
</evidence>
<keyword evidence="1" id="KW-0812">Transmembrane</keyword>
<dbReference type="Pfam" id="PF04892">
    <property type="entry name" value="VanZ"/>
    <property type="match status" value="1"/>
</dbReference>
<name>A0A4Y8QAR7_9BACL</name>
<keyword evidence="4" id="KW-1185">Reference proteome</keyword>
<evidence type="ECO:0000313" key="3">
    <source>
        <dbReference type="EMBL" id="TFE90940.1"/>
    </source>
</evidence>
<evidence type="ECO:0000259" key="2">
    <source>
        <dbReference type="Pfam" id="PF04892"/>
    </source>
</evidence>
<feature type="transmembrane region" description="Helical" evidence="1">
    <location>
        <begin position="137"/>
        <end position="154"/>
    </location>
</feature>
<feature type="domain" description="VanZ-like" evidence="2">
    <location>
        <begin position="30"/>
        <end position="154"/>
    </location>
</feature>
<dbReference type="OrthoDB" id="4822551at2"/>
<proteinExistence type="predicted"/>
<feature type="transmembrane region" description="Helical" evidence="1">
    <location>
        <begin position="21"/>
        <end position="44"/>
    </location>
</feature>
<organism evidence="3 4">
    <name type="scientific">Paenibacillus athensensis</name>
    <dbReference type="NCBI Taxonomy" id="1967502"/>
    <lineage>
        <taxon>Bacteria</taxon>
        <taxon>Bacillati</taxon>
        <taxon>Bacillota</taxon>
        <taxon>Bacilli</taxon>
        <taxon>Bacillales</taxon>
        <taxon>Paenibacillaceae</taxon>
        <taxon>Paenibacillus</taxon>
    </lineage>
</organism>
<dbReference type="PANTHER" id="PTHR36834:SF1">
    <property type="entry name" value="INTEGRAL MEMBRANE PROTEIN"/>
    <property type="match status" value="1"/>
</dbReference>
<feature type="transmembrane region" description="Helical" evidence="1">
    <location>
        <begin position="75"/>
        <end position="96"/>
    </location>
</feature>
<dbReference type="PANTHER" id="PTHR36834">
    <property type="entry name" value="MEMBRANE PROTEIN-RELATED"/>
    <property type="match status" value="1"/>
</dbReference>
<feature type="transmembrane region" description="Helical" evidence="1">
    <location>
        <begin position="108"/>
        <end position="125"/>
    </location>
</feature>
<dbReference type="EMBL" id="MYFO01000003">
    <property type="protein sequence ID" value="TFE90940.1"/>
    <property type="molecule type" value="Genomic_DNA"/>
</dbReference>
<comment type="caution">
    <text evidence="3">The sequence shown here is derived from an EMBL/GenBank/DDBJ whole genome shotgun (WGS) entry which is preliminary data.</text>
</comment>
<dbReference type="AlphaFoldDB" id="A0A4Y8QAR7"/>
<keyword evidence="1" id="KW-1133">Transmembrane helix</keyword>
<protein>
    <recommendedName>
        <fullName evidence="2">VanZ-like domain-containing protein</fullName>
    </recommendedName>
</protein>
<evidence type="ECO:0000313" key="4">
    <source>
        <dbReference type="Proteomes" id="UP000298246"/>
    </source>
</evidence>